<keyword evidence="4" id="KW-1185">Reference proteome</keyword>
<feature type="compositionally biased region" description="Low complexity" evidence="2">
    <location>
        <begin position="180"/>
        <end position="201"/>
    </location>
</feature>
<feature type="compositionally biased region" description="Basic and acidic residues" evidence="2">
    <location>
        <begin position="26"/>
        <end position="40"/>
    </location>
</feature>
<evidence type="ECO:0000313" key="3">
    <source>
        <dbReference type="EMBL" id="CAE7572299.1"/>
    </source>
</evidence>
<feature type="non-terminal residue" evidence="3">
    <location>
        <position position="1"/>
    </location>
</feature>
<evidence type="ECO:0000256" key="2">
    <source>
        <dbReference type="SAM" id="MobiDB-lite"/>
    </source>
</evidence>
<feature type="coiled-coil region" evidence="1">
    <location>
        <begin position="257"/>
        <end position="291"/>
    </location>
</feature>
<proteinExistence type="predicted"/>
<feature type="region of interest" description="Disordered" evidence="2">
    <location>
        <begin position="1"/>
        <end position="119"/>
    </location>
</feature>
<comment type="caution">
    <text evidence="3">The sequence shown here is derived from an EMBL/GenBank/DDBJ whole genome shotgun (WGS) entry which is preliminary data.</text>
</comment>
<feature type="region of interest" description="Disordered" evidence="2">
    <location>
        <begin position="132"/>
        <end position="225"/>
    </location>
</feature>
<gene>
    <name evidence="3" type="ORF">SNEC2469_LOCUS16703</name>
</gene>
<sequence>QFSNAAVADLHDQPRQVAGQVGQSCGEERAGRSDEVRDSSSSRSRAPQPWEQRPLLPPSRANSRPELPGVGPILGKDVQRDLATSLPISAPSSQPCVAKASGQMSSGAMAPDMPASMETAEDRRWVVQGTIQSVPPVREASPRRSASPAVRPSEARPFYDLMREMRDMMSTPLQPPAPPAQLQVPARRSGAPGAGALPPGSKSDSPREPEAPQKVSKPSATSKSVEVQAELSSRDFTREQLQHQDFRSKLQGARQLLPELRARRRDLDSAIQAIEARSGELRQRCAEAEREALEDFEVMRNHLNSVESLKQAVLSRERDVRLRLAGQIEEFCQRLVQADGSNDASAAAALRAEFPDLHAAADVLCSRACSLPQVEVPIDDVPFEARARSDKLRRYVVAERLLKARDTCLWRRE</sequence>
<feature type="compositionally biased region" description="Polar residues" evidence="2">
    <location>
        <begin position="86"/>
        <end position="95"/>
    </location>
</feature>
<evidence type="ECO:0000313" key="4">
    <source>
        <dbReference type="Proteomes" id="UP000601435"/>
    </source>
</evidence>
<accession>A0A812UKM6</accession>
<feature type="non-terminal residue" evidence="3">
    <location>
        <position position="413"/>
    </location>
</feature>
<dbReference type="AlphaFoldDB" id="A0A812UKM6"/>
<feature type="compositionally biased region" description="Polar residues" evidence="2">
    <location>
        <begin position="216"/>
        <end position="225"/>
    </location>
</feature>
<evidence type="ECO:0000256" key="1">
    <source>
        <dbReference type="SAM" id="Coils"/>
    </source>
</evidence>
<dbReference type="OrthoDB" id="442335at2759"/>
<keyword evidence="1" id="KW-0175">Coiled coil</keyword>
<protein>
    <submittedName>
        <fullName evidence="3">Uncharacterized protein</fullName>
    </submittedName>
</protein>
<organism evidence="3 4">
    <name type="scientific">Symbiodinium necroappetens</name>
    <dbReference type="NCBI Taxonomy" id="1628268"/>
    <lineage>
        <taxon>Eukaryota</taxon>
        <taxon>Sar</taxon>
        <taxon>Alveolata</taxon>
        <taxon>Dinophyceae</taxon>
        <taxon>Suessiales</taxon>
        <taxon>Symbiodiniaceae</taxon>
        <taxon>Symbiodinium</taxon>
    </lineage>
</organism>
<name>A0A812UKM6_9DINO</name>
<dbReference type="Proteomes" id="UP000601435">
    <property type="component" value="Unassembled WGS sequence"/>
</dbReference>
<dbReference type="EMBL" id="CAJNJA010027245">
    <property type="protein sequence ID" value="CAE7572299.1"/>
    <property type="molecule type" value="Genomic_DNA"/>
</dbReference>
<reference evidence="3" key="1">
    <citation type="submission" date="2021-02" db="EMBL/GenBank/DDBJ databases">
        <authorList>
            <person name="Dougan E. K."/>
            <person name="Rhodes N."/>
            <person name="Thang M."/>
            <person name="Chan C."/>
        </authorList>
    </citation>
    <scope>NUCLEOTIDE SEQUENCE</scope>
</reference>